<dbReference type="PANTHER" id="PTHR45947">
    <property type="entry name" value="SULFOQUINOVOSYL TRANSFERASE SQD2"/>
    <property type="match status" value="1"/>
</dbReference>
<feature type="transmembrane region" description="Helical" evidence="1">
    <location>
        <begin position="313"/>
        <end position="334"/>
    </location>
</feature>
<dbReference type="Pfam" id="PF13439">
    <property type="entry name" value="Glyco_transf_4"/>
    <property type="match status" value="1"/>
</dbReference>
<dbReference type="GO" id="GO:0016757">
    <property type="term" value="F:glycosyltransferase activity"/>
    <property type="evidence" value="ECO:0007669"/>
    <property type="project" value="InterPro"/>
</dbReference>
<name>A0A5D0MFS5_9BACT</name>
<evidence type="ECO:0000313" key="5">
    <source>
        <dbReference type="Proteomes" id="UP000324143"/>
    </source>
</evidence>
<dbReference type="SUPFAM" id="SSF56300">
    <property type="entry name" value="Metallo-dependent phosphatases"/>
    <property type="match status" value="1"/>
</dbReference>
<dbReference type="InterPro" id="IPR029052">
    <property type="entry name" value="Metallo-depent_PP-like"/>
</dbReference>
<keyword evidence="5" id="KW-1185">Reference proteome</keyword>
<dbReference type="EMBL" id="VSIX01000150">
    <property type="protein sequence ID" value="TYB30300.1"/>
    <property type="molecule type" value="Genomic_DNA"/>
</dbReference>
<keyword evidence="1" id="KW-1133">Transmembrane helix</keyword>
<dbReference type="Gene3D" id="3.60.21.10">
    <property type="match status" value="1"/>
</dbReference>
<dbReference type="Proteomes" id="UP000324143">
    <property type="component" value="Unassembled WGS sequence"/>
</dbReference>
<dbReference type="InterPro" id="IPR001296">
    <property type="entry name" value="Glyco_trans_1"/>
</dbReference>
<protein>
    <submittedName>
        <fullName evidence="4">Glycosyltransferase</fullName>
    </submittedName>
</protein>
<dbReference type="AlphaFoldDB" id="A0A5D0MFS5"/>
<reference evidence="4" key="1">
    <citation type="submission" date="2019-08" db="EMBL/GenBank/DDBJ databases">
        <title>Genomic characterization of a novel candidate phylum (ARYD3) from a high temperature, high salinity tertiary oil reservoir in north central Oklahoma, USA.</title>
        <authorList>
            <person name="Youssef N.H."/>
            <person name="Yadav A."/>
            <person name="Elshahed M.S."/>
        </authorList>
    </citation>
    <scope>NUCLEOTIDE SEQUENCE [LARGE SCALE GENOMIC DNA]</scope>
    <source>
        <strain evidence="4">ARYD3</strain>
    </source>
</reference>
<dbReference type="SUPFAM" id="SSF53756">
    <property type="entry name" value="UDP-Glycosyltransferase/glycogen phosphorylase"/>
    <property type="match status" value="1"/>
</dbReference>
<evidence type="ECO:0000256" key="1">
    <source>
        <dbReference type="SAM" id="Phobius"/>
    </source>
</evidence>
<accession>A0A5D0MFS5</accession>
<keyword evidence="1" id="KW-0812">Transmembrane</keyword>
<feature type="domain" description="Glycosyltransferase subfamily 4-like N-terminal" evidence="3">
    <location>
        <begin position="369"/>
        <end position="542"/>
    </location>
</feature>
<dbReference type="Pfam" id="PF00534">
    <property type="entry name" value="Glycos_transf_1"/>
    <property type="match status" value="1"/>
</dbReference>
<organism evidence="4 5">
    <name type="scientific">Candidatus Mcinerneyibacterium aminivorans</name>
    <dbReference type="NCBI Taxonomy" id="2703815"/>
    <lineage>
        <taxon>Bacteria</taxon>
        <taxon>Candidatus Macinerneyibacteriota</taxon>
        <taxon>Candidatus Mcinerneyibacteria</taxon>
        <taxon>Candidatus Mcinerneyibacteriales</taxon>
        <taxon>Candidatus Mcinerneyibacteriaceae</taxon>
        <taxon>Candidatus Mcinerneyibacterium</taxon>
    </lineage>
</organism>
<dbReference type="PANTHER" id="PTHR45947:SF3">
    <property type="entry name" value="SULFOQUINOVOSYL TRANSFERASE SQD2"/>
    <property type="match status" value="1"/>
</dbReference>
<proteinExistence type="predicted"/>
<comment type="caution">
    <text evidence="4">The sequence shown here is derived from an EMBL/GenBank/DDBJ whole genome shotgun (WGS) entry which is preliminary data.</text>
</comment>
<sequence length="744" mass="86933">MNNKAKFTLVGGLIVIAIIISYRIYAPTTIQDFKTVNLKGIEKVKDLINEKDSFKFAVLGNIKNSITIFDKKILPKIRKENVDFIVSTGNNLTDSGEGKYRVFYRTLSKMQTPFITGVGENEVKDEGYKNYYKYFGPFYFSFHLKNLYFIFLDTTGHSPTAWQKTWLEKELKESKNYARCFVIMNKPPVEVKIDYLIEDEDYKKYISDVEDRKYYQELFSKFNVEAVFTSNLQIYRKKKINDILYFITGGAGGTMILDNPNSFYHYLVVEVSSKNVNYSIKKVERGFELLNSDIAKALENVWIFLQSFLFTNYTTVLLILTIVFLVGFILYLELRRTVDYYREFGKTGKDIKSKKLKVAIFTSNYFPFIGGVPISISRLKKGLEKLGHEVYIFAPEYPDYRDKDEHIIRCKTLLHNRKNGMEFPVVNIFSKDIKKEFLKRDFDIVHAHHPYWLGAKGLALAEKNDLPRVFTYHTRLEKYSHYLPSFLFFRKLFENRIAHYIINRAGNRSDAVIAPTESAKEYLFNIGVSRYIRVLPTGVDFEDYEISSNKINEIKKKHKNNDEVLLLSVSRLSREKNMYFLFRGLKHIRETTDINFKCLIIGDGSEKENLQRYIAENNLEGYIELLGSIDHKEISKYYMISDLFVFASKSETQGMVLLEAMAGKTPVVAVRSSGIDDVIKDRHNGYKVEENITVWTEKVVRLIKDKQLRRKMTENAYKFASDHSIEKMAEKTAEVYYKTINYER</sequence>
<gene>
    <name evidence="4" type="ORF">FXF47_09925</name>
</gene>
<dbReference type="InterPro" id="IPR028098">
    <property type="entry name" value="Glyco_trans_4-like_N"/>
</dbReference>
<dbReference type="Gene3D" id="3.40.50.2000">
    <property type="entry name" value="Glycogen Phosphorylase B"/>
    <property type="match status" value="2"/>
</dbReference>
<feature type="transmembrane region" description="Helical" evidence="1">
    <location>
        <begin position="355"/>
        <end position="376"/>
    </location>
</feature>
<evidence type="ECO:0000259" key="3">
    <source>
        <dbReference type="Pfam" id="PF13439"/>
    </source>
</evidence>
<feature type="domain" description="Glycosyl transferase family 1" evidence="2">
    <location>
        <begin position="552"/>
        <end position="718"/>
    </location>
</feature>
<evidence type="ECO:0000259" key="2">
    <source>
        <dbReference type="Pfam" id="PF00534"/>
    </source>
</evidence>
<evidence type="ECO:0000313" key="4">
    <source>
        <dbReference type="EMBL" id="TYB30300.1"/>
    </source>
</evidence>
<dbReference type="InterPro" id="IPR050194">
    <property type="entry name" value="Glycosyltransferase_grp1"/>
</dbReference>
<keyword evidence="1" id="KW-0472">Membrane</keyword>
<feature type="transmembrane region" description="Helical" evidence="1">
    <location>
        <begin position="7"/>
        <end position="25"/>
    </location>
</feature>